<dbReference type="Pfam" id="PF13581">
    <property type="entry name" value="HATPase_c_2"/>
    <property type="match status" value="1"/>
</dbReference>
<dbReference type="InterPro" id="IPR036890">
    <property type="entry name" value="HATPase_C_sf"/>
</dbReference>
<dbReference type="SUPFAM" id="SSF55874">
    <property type="entry name" value="ATPase domain of HSP90 chaperone/DNA topoisomerase II/histidine kinase"/>
    <property type="match status" value="1"/>
</dbReference>
<evidence type="ECO:0000256" key="1">
    <source>
        <dbReference type="ARBA" id="ARBA00022527"/>
    </source>
</evidence>
<dbReference type="InterPro" id="IPR003594">
    <property type="entry name" value="HATPase_dom"/>
</dbReference>
<keyword evidence="1 7" id="KW-0723">Serine/threonine-protein kinase</keyword>
<dbReference type="Gene3D" id="3.30.565.10">
    <property type="entry name" value="Histidine kinase-like ATPase, C-terminal domain"/>
    <property type="match status" value="1"/>
</dbReference>
<evidence type="ECO:0000313" key="7">
    <source>
        <dbReference type="EMBL" id="ADI00567.1"/>
    </source>
</evidence>
<dbReference type="CDD" id="cd16936">
    <property type="entry name" value="HATPase_RsbW-like"/>
    <property type="match status" value="1"/>
</dbReference>
<dbReference type="GO" id="GO:0004674">
    <property type="term" value="F:protein serine/threonine kinase activity"/>
    <property type="evidence" value="ECO:0007669"/>
    <property type="project" value="UniProtKB-KW"/>
</dbReference>
<dbReference type="GO" id="GO:0005524">
    <property type="term" value="F:ATP binding"/>
    <property type="evidence" value="ECO:0007669"/>
    <property type="project" value="UniProtKB-KW"/>
</dbReference>
<dbReference type="PANTHER" id="PTHR35526:SF3">
    <property type="entry name" value="ANTI-SIGMA-F FACTOR RSBW"/>
    <property type="match status" value="1"/>
</dbReference>
<dbReference type="PANTHER" id="PTHR35526">
    <property type="entry name" value="ANTI-SIGMA-F FACTOR RSBW-RELATED"/>
    <property type="match status" value="1"/>
</dbReference>
<feature type="domain" description="Histidine kinase/HSP90-like ATPase" evidence="6">
    <location>
        <begin position="31"/>
        <end position="121"/>
    </location>
</feature>
<proteinExistence type="predicted"/>
<keyword evidence="5" id="KW-0067">ATP-binding</keyword>
<dbReference type="eggNOG" id="COG2172">
    <property type="taxonomic scope" value="Bacteria"/>
</dbReference>
<dbReference type="EMBL" id="CP001791">
    <property type="protein sequence ID" value="ADI00567.1"/>
    <property type="molecule type" value="Genomic_DNA"/>
</dbReference>
<evidence type="ECO:0000256" key="4">
    <source>
        <dbReference type="ARBA" id="ARBA00022777"/>
    </source>
</evidence>
<dbReference type="AlphaFoldDB" id="D6Y0J9"/>
<keyword evidence="2" id="KW-0808">Transferase</keyword>
<keyword evidence="4" id="KW-0418">Kinase</keyword>
<dbReference type="Proteomes" id="UP000000271">
    <property type="component" value="Chromosome"/>
</dbReference>
<dbReference type="STRING" id="439292.Bsel_3085"/>
<protein>
    <submittedName>
        <fullName evidence="7">Anti-sigma regulatory factor, serine/threonine protein kinase</fullName>
    </submittedName>
</protein>
<evidence type="ECO:0000256" key="5">
    <source>
        <dbReference type="ARBA" id="ARBA00022840"/>
    </source>
</evidence>
<gene>
    <name evidence="7" type="ordered locus">Bsel_3085</name>
</gene>
<evidence type="ECO:0000259" key="6">
    <source>
        <dbReference type="Pfam" id="PF13581"/>
    </source>
</evidence>
<evidence type="ECO:0000256" key="2">
    <source>
        <dbReference type="ARBA" id="ARBA00022679"/>
    </source>
</evidence>
<dbReference type="OrthoDB" id="2883129at2"/>
<dbReference type="InterPro" id="IPR050267">
    <property type="entry name" value="Anti-sigma-factor_SerPK"/>
</dbReference>
<keyword evidence="3" id="KW-0547">Nucleotide-binding</keyword>
<dbReference type="HOGENOM" id="CLU_1803014_0_0_9"/>
<evidence type="ECO:0000256" key="3">
    <source>
        <dbReference type="ARBA" id="ARBA00022741"/>
    </source>
</evidence>
<dbReference type="KEGG" id="bse:Bsel_3085"/>
<organism evidence="7 8">
    <name type="scientific">Bacillus selenitireducens (strain ATCC 700615 / DSM 15326 / MLS10)</name>
    <dbReference type="NCBI Taxonomy" id="439292"/>
    <lineage>
        <taxon>Bacteria</taxon>
        <taxon>Bacillati</taxon>
        <taxon>Bacillota</taxon>
        <taxon>Bacilli</taxon>
        <taxon>Bacillales</taxon>
        <taxon>Bacillaceae</taxon>
        <taxon>Salisediminibacterium</taxon>
    </lineage>
</organism>
<accession>D6Y0J9</accession>
<reference evidence="7" key="1">
    <citation type="submission" date="2009-10" db="EMBL/GenBank/DDBJ databases">
        <title>Complete sequence of Bacillus selenitireducens MLS10.</title>
        <authorList>
            <consortium name="US DOE Joint Genome Institute"/>
            <person name="Lucas S."/>
            <person name="Copeland A."/>
            <person name="Lapidus A."/>
            <person name="Glavina del Rio T."/>
            <person name="Dalin E."/>
            <person name="Tice H."/>
            <person name="Bruce D."/>
            <person name="Goodwin L."/>
            <person name="Pitluck S."/>
            <person name="Sims D."/>
            <person name="Brettin T."/>
            <person name="Detter J.C."/>
            <person name="Han C."/>
            <person name="Larimer F."/>
            <person name="Land M."/>
            <person name="Hauser L."/>
            <person name="Kyrpides N."/>
            <person name="Ovchinnikova G."/>
            <person name="Stolz J."/>
        </authorList>
    </citation>
    <scope>NUCLEOTIDE SEQUENCE [LARGE SCALE GENOMIC DNA]</scope>
    <source>
        <strain evidence="7">MLS10</strain>
    </source>
</reference>
<sequence length="146" mass="16827">MILTDIELQTPEEFRMMMEGVRPKLIPYFDPVTLAMVDLAVTECLINAWEHGNRMDPEKHVFVSVTLTPKRLWVRIADEGPGFKPAIHHIACPDARKECGRGLYLMQEIMDDVKWNHHGNDFLLVKNLTWANATVQQTRKTPQETS</sequence>
<evidence type="ECO:0000313" key="8">
    <source>
        <dbReference type="Proteomes" id="UP000000271"/>
    </source>
</evidence>
<name>D6Y0J9_BACIE</name>
<dbReference type="RefSeq" id="WP_013173971.1">
    <property type="nucleotide sequence ID" value="NC_014219.1"/>
</dbReference>
<keyword evidence="8" id="KW-1185">Reference proteome</keyword>